<dbReference type="AlphaFoldDB" id="A0A9X3NLT5"/>
<keyword evidence="3" id="KW-1185">Reference proteome</keyword>
<evidence type="ECO:0000256" key="1">
    <source>
        <dbReference type="SAM" id="Phobius"/>
    </source>
</evidence>
<dbReference type="Proteomes" id="UP001140076">
    <property type="component" value="Unassembled WGS sequence"/>
</dbReference>
<keyword evidence="1" id="KW-1133">Transmembrane helix</keyword>
<organism evidence="2 3">
    <name type="scientific">Streptomonospora mangrovi</name>
    <dbReference type="NCBI Taxonomy" id="2883123"/>
    <lineage>
        <taxon>Bacteria</taxon>
        <taxon>Bacillati</taxon>
        <taxon>Actinomycetota</taxon>
        <taxon>Actinomycetes</taxon>
        <taxon>Streptosporangiales</taxon>
        <taxon>Nocardiopsidaceae</taxon>
        <taxon>Streptomonospora</taxon>
    </lineage>
</organism>
<gene>
    <name evidence="2" type="ORF">LG943_13625</name>
</gene>
<protein>
    <submittedName>
        <fullName evidence="2">Uncharacterized protein</fullName>
    </submittedName>
</protein>
<evidence type="ECO:0000313" key="2">
    <source>
        <dbReference type="EMBL" id="MDA0565345.1"/>
    </source>
</evidence>
<keyword evidence="1" id="KW-0812">Transmembrane</keyword>
<keyword evidence="1" id="KW-0472">Membrane</keyword>
<comment type="caution">
    <text evidence="2">The sequence shown here is derived from an EMBL/GenBank/DDBJ whole genome shotgun (WGS) entry which is preliminary data.</text>
</comment>
<reference evidence="2" key="1">
    <citation type="submission" date="2021-10" db="EMBL/GenBank/DDBJ databases">
        <title>Streptomonospora sp. nov., isolated from mangrove soil.</title>
        <authorList>
            <person name="Chen X."/>
            <person name="Ge X."/>
            <person name="Liu W."/>
        </authorList>
    </citation>
    <scope>NUCLEOTIDE SEQUENCE</scope>
    <source>
        <strain evidence="2">S1-112</strain>
    </source>
</reference>
<name>A0A9X3NLT5_9ACTN</name>
<feature type="transmembrane region" description="Helical" evidence="1">
    <location>
        <begin position="69"/>
        <end position="89"/>
    </location>
</feature>
<accession>A0A9X3NLT5</accession>
<sequence length="109" mass="10434">MVLTAALGLLGGLLVGNGVPHFAAGVTGRPYPSVAGNGPVANAVSGWGLLVLGALVLTRPDYAGHGAAAFAAVAAGVLAMAVFHAAGGARRVNRLAGRPVPAHPAAPGA</sequence>
<feature type="transmembrane region" description="Helical" evidence="1">
    <location>
        <begin position="39"/>
        <end position="57"/>
    </location>
</feature>
<evidence type="ECO:0000313" key="3">
    <source>
        <dbReference type="Proteomes" id="UP001140076"/>
    </source>
</evidence>
<dbReference type="RefSeq" id="WP_270072617.1">
    <property type="nucleotide sequence ID" value="NZ_JAJAQC010000019.1"/>
</dbReference>
<dbReference type="EMBL" id="JAJAQC010000019">
    <property type="protein sequence ID" value="MDA0565345.1"/>
    <property type="molecule type" value="Genomic_DNA"/>
</dbReference>
<proteinExistence type="predicted"/>